<dbReference type="Proteomes" id="UP001218188">
    <property type="component" value="Unassembled WGS sequence"/>
</dbReference>
<proteinExistence type="predicted"/>
<feature type="signal peptide" evidence="2">
    <location>
        <begin position="1"/>
        <end position="21"/>
    </location>
</feature>
<dbReference type="EMBL" id="JARJCM010000177">
    <property type="protein sequence ID" value="KAJ7023971.1"/>
    <property type="molecule type" value="Genomic_DNA"/>
</dbReference>
<gene>
    <name evidence="3" type="ORF">C8F04DRAFT_1239852</name>
</gene>
<comment type="caution">
    <text evidence="3">The sequence shown here is derived from an EMBL/GenBank/DDBJ whole genome shotgun (WGS) entry which is preliminary data.</text>
</comment>
<evidence type="ECO:0008006" key="5">
    <source>
        <dbReference type="Google" id="ProtNLM"/>
    </source>
</evidence>
<feature type="compositionally biased region" description="Basic and acidic residues" evidence="1">
    <location>
        <begin position="77"/>
        <end position="86"/>
    </location>
</feature>
<evidence type="ECO:0000313" key="3">
    <source>
        <dbReference type="EMBL" id="KAJ7023971.1"/>
    </source>
</evidence>
<reference evidence="3" key="1">
    <citation type="submission" date="2023-03" db="EMBL/GenBank/DDBJ databases">
        <title>Massive genome expansion in bonnet fungi (Mycena s.s.) driven by repeated elements and novel gene families across ecological guilds.</title>
        <authorList>
            <consortium name="Lawrence Berkeley National Laboratory"/>
            <person name="Harder C.B."/>
            <person name="Miyauchi S."/>
            <person name="Viragh M."/>
            <person name="Kuo A."/>
            <person name="Thoen E."/>
            <person name="Andreopoulos B."/>
            <person name="Lu D."/>
            <person name="Skrede I."/>
            <person name="Drula E."/>
            <person name="Henrissat B."/>
            <person name="Morin E."/>
            <person name="Kohler A."/>
            <person name="Barry K."/>
            <person name="LaButti K."/>
            <person name="Morin E."/>
            <person name="Salamov A."/>
            <person name="Lipzen A."/>
            <person name="Mereny Z."/>
            <person name="Hegedus B."/>
            <person name="Baldrian P."/>
            <person name="Stursova M."/>
            <person name="Weitz H."/>
            <person name="Taylor A."/>
            <person name="Grigoriev I.V."/>
            <person name="Nagy L.G."/>
            <person name="Martin F."/>
            <person name="Kauserud H."/>
        </authorList>
    </citation>
    <scope>NUCLEOTIDE SEQUENCE</scope>
    <source>
        <strain evidence="3">CBHHK200</strain>
    </source>
</reference>
<protein>
    <recommendedName>
        <fullName evidence="5">Hydrophobin</fullName>
    </recommendedName>
</protein>
<organism evidence="3 4">
    <name type="scientific">Mycena alexandri</name>
    <dbReference type="NCBI Taxonomy" id="1745969"/>
    <lineage>
        <taxon>Eukaryota</taxon>
        <taxon>Fungi</taxon>
        <taxon>Dikarya</taxon>
        <taxon>Basidiomycota</taxon>
        <taxon>Agaricomycotina</taxon>
        <taxon>Agaricomycetes</taxon>
        <taxon>Agaricomycetidae</taxon>
        <taxon>Agaricales</taxon>
        <taxon>Marasmiineae</taxon>
        <taxon>Mycenaceae</taxon>
        <taxon>Mycena</taxon>
    </lineage>
</organism>
<feature type="region of interest" description="Disordered" evidence="1">
    <location>
        <begin position="77"/>
        <end position="111"/>
    </location>
</feature>
<name>A0AAD6S9X2_9AGAR</name>
<evidence type="ECO:0000256" key="2">
    <source>
        <dbReference type="SAM" id="SignalP"/>
    </source>
</evidence>
<keyword evidence="4" id="KW-1185">Reference proteome</keyword>
<evidence type="ECO:0000313" key="4">
    <source>
        <dbReference type="Proteomes" id="UP001218188"/>
    </source>
</evidence>
<accession>A0AAD6S9X2</accession>
<keyword evidence="2" id="KW-0732">Signal</keyword>
<dbReference type="AlphaFoldDB" id="A0AAD6S9X2"/>
<sequence length="111" mass="11766">MLYKLISSALLVLVLAQGTFAAPQGGSIEPVCGGPTDIPCPSGQLCCGSITGVGNVTNMSWAAKSEGRMRARISAELENTRVDTPRESSFPNLSQFCRIDTTGPSEPQRHK</sequence>
<feature type="chain" id="PRO_5042019690" description="Hydrophobin" evidence="2">
    <location>
        <begin position="22"/>
        <end position="111"/>
    </location>
</feature>
<evidence type="ECO:0000256" key="1">
    <source>
        <dbReference type="SAM" id="MobiDB-lite"/>
    </source>
</evidence>